<dbReference type="Proteomes" id="UP000383971">
    <property type="component" value="Unassembled WGS sequence"/>
</dbReference>
<keyword evidence="3" id="KW-1185">Reference proteome</keyword>
<sequence>MRDYSKVGPQFWIGPTGKKLRAAGMEAQIVAMYLLTSPHANMLGLYYCPVMFIAHETGLGLEGASKGLQRAIEADFCQYDEASEVVWVMEMASYQVGEALKANDLRVKGVQNEYASLPENPYLARFYEKYSEAFCMSSCRGNNSPFEAPLKPLQSQEQEQEKEQKQEQKDKGAVAPAPSVPGTDGQSSPADPGNADGSGSADPAAADGGKGADKLPRALGVRELVAEGVDRQHAEDWLKVRSAKRAPLTSTAWDDVKAEAVKAGITPADAVKVSATNSWQGFKATWYAKLGQEGSAARGPAANGTHGNFTQRNYGQGGAL</sequence>
<dbReference type="EMBL" id="CABPSE010000012">
    <property type="protein sequence ID" value="VVE27355.1"/>
    <property type="molecule type" value="Genomic_DNA"/>
</dbReference>
<feature type="compositionally biased region" description="Low complexity" evidence="1">
    <location>
        <begin position="193"/>
        <end position="207"/>
    </location>
</feature>
<feature type="region of interest" description="Disordered" evidence="1">
    <location>
        <begin position="146"/>
        <end position="214"/>
    </location>
</feature>
<feature type="compositionally biased region" description="Basic and acidic residues" evidence="1">
    <location>
        <begin position="159"/>
        <end position="172"/>
    </location>
</feature>
<organism evidence="2 3">
    <name type="scientific">Pandoraea communis</name>
    <dbReference type="NCBI Taxonomy" id="2508297"/>
    <lineage>
        <taxon>Bacteria</taxon>
        <taxon>Pseudomonadati</taxon>
        <taxon>Pseudomonadota</taxon>
        <taxon>Betaproteobacteria</taxon>
        <taxon>Burkholderiales</taxon>
        <taxon>Burkholderiaceae</taxon>
        <taxon>Pandoraea</taxon>
    </lineage>
</organism>
<protein>
    <submittedName>
        <fullName evidence="2">Uncharacterized protein</fullName>
    </submittedName>
</protein>
<proteinExistence type="predicted"/>
<dbReference type="RefSeq" id="WP_150585991.1">
    <property type="nucleotide sequence ID" value="NZ_CABPSE010000012.1"/>
</dbReference>
<evidence type="ECO:0000313" key="2">
    <source>
        <dbReference type="EMBL" id="VVE27355.1"/>
    </source>
</evidence>
<reference evidence="2 3" key="1">
    <citation type="submission" date="2019-08" db="EMBL/GenBank/DDBJ databases">
        <authorList>
            <person name="Peeters C."/>
        </authorList>
    </citation>
    <scope>NUCLEOTIDE SEQUENCE [LARGE SCALE GENOMIC DNA]</scope>
    <source>
        <strain evidence="2 3">LMG 31111</strain>
    </source>
</reference>
<evidence type="ECO:0000313" key="3">
    <source>
        <dbReference type="Proteomes" id="UP000383971"/>
    </source>
</evidence>
<gene>
    <name evidence="2" type="ORF">PCO31111_03472</name>
</gene>
<accession>A0A5E4WWK3</accession>
<dbReference type="AlphaFoldDB" id="A0A5E4WWK3"/>
<feature type="region of interest" description="Disordered" evidence="1">
    <location>
        <begin position="297"/>
        <end position="320"/>
    </location>
</feature>
<name>A0A5E4WWK3_9BURK</name>
<evidence type="ECO:0000256" key="1">
    <source>
        <dbReference type="SAM" id="MobiDB-lite"/>
    </source>
</evidence>
<feature type="compositionally biased region" description="Polar residues" evidence="1">
    <location>
        <begin position="305"/>
        <end position="314"/>
    </location>
</feature>